<evidence type="ECO:0000256" key="1">
    <source>
        <dbReference type="ARBA" id="ARBA00005179"/>
    </source>
</evidence>
<dbReference type="Pfam" id="PF00550">
    <property type="entry name" value="PP-binding"/>
    <property type="match status" value="2"/>
</dbReference>
<evidence type="ECO:0000313" key="14">
    <source>
        <dbReference type="Proteomes" id="UP000324241"/>
    </source>
</evidence>
<dbReference type="FunFam" id="3.40.47.10:FF:000031">
    <property type="entry name" value="Sterigmatocystin biosynthesis polyketide synthase"/>
    <property type="match status" value="1"/>
</dbReference>
<feature type="domain" description="Carrier" evidence="8">
    <location>
        <begin position="1748"/>
        <end position="1823"/>
    </location>
</feature>
<gene>
    <name evidence="11" type="primary">FSR1</name>
    <name evidence="11" type="ORF">ATNIH1004_008281</name>
    <name evidence="12" type="ORF">EYZ11_005449</name>
</gene>
<accession>A0A4V3UPG2</accession>
<evidence type="ECO:0000313" key="13">
    <source>
        <dbReference type="Proteomes" id="UP000308092"/>
    </source>
</evidence>
<dbReference type="Gene3D" id="3.30.70.3290">
    <property type="match status" value="1"/>
</dbReference>
<dbReference type="EMBL" id="QUQM01000006">
    <property type="protein sequence ID" value="KAA8644083.1"/>
    <property type="molecule type" value="Genomic_DNA"/>
</dbReference>
<evidence type="ECO:0000259" key="8">
    <source>
        <dbReference type="PROSITE" id="PS50075"/>
    </source>
</evidence>
<reference evidence="11 14" key="2">
    <citation type="submission" date="2019-08" db="EMBL/GenBank/DDBJ databases">
        <title>The genome sequence of a newly discovered highly antifungal drug resistant Aspergillus species, Aspergillus tanneri NIH 1004.</title>
        <authorList>
            <person name="Mounaud S."/>
            <person name="Singh I."/>
            <person name="Joardar V."/>
            <person name="Pakala S."/>
            <person name="Pakala S."/>
            <person name="Venepally P."/>
            <person name="Chung J.K."/>
            <person name="Losada L."/>
            <person name="Nierman W.C."/>
        </authorList>
    </citation>
    <scope>NUCLEOTIDE SEQUENCE [LARGE SCALE GENOMIC DNA]</scope>
    <source>
        <strain evidence="11 14">NIH1004</strain>
    </source>
</reference>
<dbReference type="Gene3D" id="3.10.129.110">
    <property type="entry name" value="Polyketide synthase dehydratase"/>
    <property type="match status" value="1"/>
</dbReference>
<dbReference type="GO" id="GO:0031177">
    <property type="term" value="F:phosphopantetheine binding"/>
    <property type="evidence" value="ECO:0007669"/>
    <property type="project" value="InterPro"/>
</dbReference>
<sequence>MTDHLKLYLFGDQTYDLQPHLKNLLHNRHNPILEDFLGKSYDVIRTELYKLPPHIREDLPRFTCVDDLVLWNQNGRRCVPLDMAVTCMYQLGVFISQADPDDYGADKSRVVGLCTGALAAAAVSCSRSTLDLIPLAVDAVTVAFRTGIHVTEVAHRVAQLHKSDESWSIVIPGLASSEAVGQFCAQSNLPLTSKPYISAYAPNGITVSGPPGSLAQLVDSESFKTLRFKTIPIYRPYHAPHLYSERDVSDMVEGVTSDTLHPEYIPLFSSTGSKVEQRDFATLVKAAVRQILLEPIRWSSILEELQACLQNVSPKSFSIAPIGTTADQLILTALKQTSCSSLIPSTQFQAKPVSSGEDISPSPKKPKLAIIGMSGRFPGAKDNEAFWDLLYQGLDVHKPVPSLHWDAKTHVDPTGSRKNTSATPFGCWLDDPAMFDARFFNISPREAPQIDPAQRLALMTAYEAIEQAGLVPDATPSTRRDRVGVFYGVTSNDWMETNTAQNIDTYFIPGGNRAFIPGRINYCFKFSGPSYAVDTACSSSLAGIHLACNSLWRGDIDTAIAGGTNVLTNPDFTAGLDRGHFLSRTGNCKTFDDGADGYCRGEGIGTIILKRLDDALADNDPILGVILGAYTNHSAESESITRPHSGAQRAIFSKILNQGAVDPYSISYVEMHGTGTQAGDAGEMSSVLDTFAPPLSEVKRARTAEEALFLGSAKSNIGHGEAASGVSSLIKVLLMMQKNMIVPHCGIKTRINRKFPTDLKERNVNIALQPTPWERSPDPSKPRRVFVNNFSAAGGNTALMLEDAPLQPEFSAGGVDSRSLHLIAVSGKVGVSLQGNLRALLAYLKQNPGMSVGQLSYTTTARRIHHHHRAMLAGASTADICAQIEASLRDNVGMTRPKSAPKAVFTFTGQGAQYPGMGKELFENFSLFRTEMGRLDQIGHSLGFPSILPVIQSDEQDIGVFAPTAVQLASVCMQIALSKLWGSWNITPTAVVGHSLGEYAALNIAGVLSDADTIYLVGKRADLLQEKCTRDTHSMLVVRASVKEIASILGDTKYEIACVNSPVETVLAGSNEEISTLKQLLIDAGTKCTLLKVPYAFHSSQIDPILLDFERVAAGVTFSKPKIPILRPLDGTIDIDGSFGPEYLTRHAREPVNMFKALQTGYSNRIITDQTTVIEIGPHPAIAGMVKAVLGGQVTSLASLQRARSVWQMFTSALKTLYNAGADIRWAEYQRDFKGSHKVLPLPAYSWDLKEYWMQYINDWSLRKGDPPLMIGSGPKLESTTIHRVVEESGDSRKTHIVVEADITRKDLSPLVQGHEVDGVPLCTPSVYADMALSLGTYLLQRYHPTQKDNLVDVSDMTVSKALILRAGATQQLLQAHADVDWPSQSAAIKFMSFDSKQKLQEHSRCVVRFKDRSLQQVLQQNAESIKQKMQALRDGIASETTARFNRPMVYRAIRPLARFHDDYRAIDEIVLRSSTLEASSRLSYGSVKRGGDFHTHPAVIDSLTQSCGFTMNCNDSTDLDSEVFMNHGWGSFQIFEPMDFDKVYTTYTRMEEGADKLWHGDVLVFDGDRVVAYFGQIAIQGVPRRVLKVILSIESGAKLQKQQQQQPARASIQAPISAANRTPVTSAVTGPSQASRIAEALSIIAEESGLAVADLTDSTVFGDVGIDSLLGLTISARFKEELNMDLDFNAFFFEYPTVGDLKTLMQGSNTTAISTPSSSSEAGAATPLSHGTRATTPVPNEDVLTPKVDFQRALEIISEESGVAVDELTDDTNFGDSGVDSLLSLVIVSRLRDELELDIQHESLFLECPTVADLKRLLLGDTNQNDTAQSLAEISFTTAHDVVENTTESKGTSQRTDSEIATLAARRAAVTEFVQKYTAGFTAPVPSPSATAPSDNEKVVLVTGASGSLGGHLVYHLAQLPDVKTVVCLNRENRAEPYLRQQKAMREKGIRFPDALKPKLLVIQTDSSKPMFGLLKAEYDGLVGCVTHLIHNAWPMSAKRPLAGFEPQFQVVRNLMDFASDVVSCRPESFKFSFQMVSSVGVVGHYGLGNDKERTMVPEDGVDIDSVLTNGYGEAKWGCERMLSDTLQQYPDRFRTMVVRLGQIAGSKTSGYWNPMEHFGFLIKSSQTLNALPDVPGTVFWTPVNDIAATLSDLVLSDRTPYPVYHVENPVGQPWKETNDILAESLGIPNLIPFEEWVERVRAAPQRNNPAATLLEFLDSNYLRMSCGGLVLDVKHTLEHSKTLSAVGPVSEEVIRKYIHIWKETGFLN</sequence>
<name>A0A4V3UPG2_9EURO</name>
<feature type="domain" description="Ketosynthase family 3 (KS3)" evidence="9">
    <location>
        <begin position="365"/>
        <end position="803"/>
    </location>
</feature>
<dbReference type="Gene3D" id="3.40.50.720">
    <property type="entry name" value="NAD(P)-binding Rossmann-like Domain"/>
    <property type="match status" value="1"/>
</dbReference>
<dbReference type="SMART" id="SM00823">
    <property type="entry name" value="PKS_PP"/>
    <property type="match status" value="2"/>
</dbReference>
<evidence type="ECO:0000313" key="11">
    <source>
        <dbReference type="EMBL" id="KAA8644083.1"/>
    </source>
</evidence>
<dbReference type="CDD" id="cd00833">
    <property type="entry name" value="PKS"/>
    <property type="match status" value="1"/>
</dbReference>
<dbReference type="InterPro" id="IPR030918">
    <property type="entry name" value="PT_fungal_PKS"/>
</dbReference>
<evidence type="ECO:0000256" key="5">
    <source>
        <dbReference type="ARBA" id="ARBA00023315"/>
    </source>
</evidence>
<dbReference type="InterPro" id="IPR042104">
    <property type="entry name" value="PKS_dehydratase_sf"/>
</dbReference>
<organism evidence="12 13">
    <name type="scientific">Aspergillus tanneri</name>
    <dbReference type="NCBI Taxonomy" id="1220188"/>
    <lineage>
        <taxon>Eukaryota</taxon>
        <taxon>Fungi</taxon>
        <taxon>Dikarya</taxon>
        <taxon>Ascomycota</taxon>
        <taxon>Pezizomycotina</taxon>
        <taxon>Eurotiomycetes</taxon>
        <taxon>Eurotiomycetidae</taxon>
        <taxon>Eurotiales</taxon>
        <taxon>Aspergillaceae</taxon>
        <taxon>Aspergillus</taxon>
        <taxon>Aspergillus subgen. Circumdati</taxon>
    </lineage>
</organism>
<dbReference type="SUPFAM" id="SSF52151">
    <property type="entry name" value="FabD/lysophospholipase-like"/>
    <property type="match status" value="2"/>
</dbReference>
<keyword evidence="4" id="KW-0808">Transferase</keyword>
<evidence type="ECO:0000256" key="3">
    <source>
        <dbReference type="ARBA" id="ARBA00022553"/>
    </source>
</evidence>
<dbReference type="EMBL" id="SOSA01000175">
    <property type="protein sequence ID" value="THC95054.1"/>
    <property type="molecule type" value="Genomic_DNA"/>
</dbReference>
<dbReference type="PANTHER" id="PTHR43775:SF40">
    <property type="entry name" value="NORSOLORINIC ACID SYNTHASE STCA"/>
    <property type="match status" value="1"/>
</dbReference>
<dbReference type="SMART" id="SM00825">
    <property type="entry name" value="PKS_KS"/>
    <property type="match status" value="1"/>
</dbReference>
<dbReference type="SUPFAM" id="SSF55048">
    <property type="entry name" value="Probable ACP-binding domain of malonyl-CoA ACP transacylase"/>
    <property type="match status" value="1"/>
</dbReference>
<dbReference type="PANTHER" id="PTHR43775">
    <property type="entry name" value="FATTY ACID SYNTHASE"/>
    <property type="match status" value="1"/>
</dbReference>
<keyword evidence="5" id="KW-0012">Acyltransferase</keyword>
<dbReference type="GO" id="GO:0004315">
    <property type="term" value="F:3-oxoacyl-[acyl-carrier-protein] synthase activity"/>
    <property type="evidence" value="ECO:0007669"/>
    <property type="project" value="InterPro"/>
</dbReference>
<dbReference type="SMART" id="SM00827">
    <property type="entry name" value="PKS_AT"/>
    <property type="match status" value="1"/>
</dbReference>
<dbReference type="InterPro" id="IPR036736">
    <property type="entry name" value="ACP-like_sf"/>
</dbReference>
<comment type="pathway">
    <text evidence="1">Secondary metabolite biosynthesis.</text>
</comment>
<dbReference type="Pfam" id="PF00109">
    <property type="entry name" value="ketoacyl-synt"/>
    <property type="match status" value="1"/>
</dbReference>
<dbReference type="InterPro" id="IPR016036">
    <property type="entry name" value="Malonyl_transacylase_ACP-bd"/>
</dbReference>
<dbReference type="FunFam" id="1.10.1200.10:FF:000011">
    <property type="entry name" value="Sterigmatocystin biosynthesis polyketide synthase"/>
    <property type="match status" value="2"/>
</dbReference>
<dbReference type="PROSITE" id="PS00606">
    <property type="entry name" value="KS3_1"/>
    <property type="match status" value="1"/>
</dbReference>
<evidence type="ECO:0000256" key="7">
    <source>
        <dbReference type="SAM" id="MobiDB-lite"/>
    </source>
</evidence>
<proteinExistence type="predicted"/>
<protein>
    <submittedName>
        <fullName evidence="11">Type I Polyketide synthases (Type I PKS)</fullName>
    </submittedName>
</protein>
<evidence type="ECO:0000313" key="12">
    <source>
        <dbReference type="EMBL" id="THC95054.1"/>
    </source>
</evidence>
<dbReference type="InterPro" id="IPR016035">
    <property type="entry name" value="Acyl_Trfase/lysoPLipase"/>
</dbReference>
<feature type="domain" description="Carrier" evidence="8">
    <location>
        <begin position="1632"/>
        <end position="1710"/>
    </location>
</feature>
<dbReference type="Pfam" id="PF07993">
    <property type="entry name" value="NAD_binding_4"/>
    <property type="match status" value="1"/>
</dbReference>
<dbReference type="NCBIfam" id="TIGR04532">
    <property type="entry name" value="PT_fungal_PKS"/>
    <property type="match status" value="1"/>
</dbReference>
<evidence type="ECO:0000259" key="10">
    <source>
        <dbReference type="PROSITE" id="PS52019"/>
    </source>
</evidence>
<dbReference type="FunFam" id="3.40.366.10:FF:000002">
    <property type="entry name" value="Probable polyketide synthase 2"/>
    <property type="match status" value="1"/>
</dbReference>
<dbReference type="InterPro" id="IPR032088">
    <property type="entry name" value="SAT"/>
</dbReference>
<dbReference type="InterPro" id="IPR016039">
    <property type="entry name" value="Thiolase-like"/>
</dbReference>
<dbReference type="GeneID" id="54330983"/>
<dbReference type="InterPro" id="IPR014031">
    <property type="entry name" value="Ketoacyl_synth_C"/>
</dbReference>
<feature type="domain" description="PKS/mFAS DH" evidence="10">
    <location>
        <begin position="1283"/>
        <end position="1589"/>
    </location>
</feature>
<dbReference type="InterPro" id="IPR006162">
    <property type="entry name" value="Ppantetheine_attach_site"/>
</dbReference>
<dbReference type="InterPro" id="IPR009081">
    <property type="entry name" value="PP-bd_ACP"/>
</dbReference>
<dbReference type="InterPro" id="IPR001227">
    <property type="entry name" value="Ac_transferase_dom_sf"/>
</dbReference>
<dbReference type="GO" id="GO:0004312">
    <property type="term" value="F:fatty acid synthase activity"/>
    <property type="evidence" value="ECO:0007669"/>
    <property type="project" value="TreeGrafter"/>
</dbReference>
<dbReference type="Proteomes" id="UP000324241">
    <property type="component" value="Unassembled WGS sequence"/>
</dbReference>
<dbReference type="Gene3D" id="1.10.1200.10">
    <property type="entry name" value="ACP-like"/>
    <property type="match status" value="2"/>
</dbReference>
<feature type="region of interest" description="N-terminal hotdog fold" evidence="6">
    <location>
        <begin position="1283"/>
        <end position="1415"/>
    </location>
</feature>
<feature type="active site" description="Proton donor; for dehydratase activity" evidence="6">
    <location>
        <position position="1502"/>
    </location>
</feature>
<dbReference type="SUPFAM" id="SSF47336">
    <property type="entry name" value="ACP-like"/>
    <property type="match status" value="2"/>
</dbReference>
<dbReference type="OrthoDB" id="329835at2759"/>
<dbReference type="PROSITE" id="PS52019">
    <property type="entry name" value="PKS_MFAS_DH"/>
    <property type="match status" value="1"/>
</dbReference>
<feature type="region of interest" description="Disordered" evidence="7">
    <location>
        <begin position="1711"/>
        <end position="1743"/>
    </location>
</feature>
<dbReference type="Pfam" id="PF16073">
    <property type="entry name" value="SAT"/>
    <property type="match status" value="1"/>
</dbReference>
<evidence type="ECO:0000256" key="2">
    <source>
        <dbReference type="ARBA" id="ARBA00022450"/>
    </source>
</evidence>
<keyword evidence="13" id="KW-1185">Reference proteome</keyword>
<dbReference type="RefSeq" id="XP_033423444.1">
    <property type="nucleotide sequence ID" value="XM_033572892.1"/>
</dbReference>
<comment type="caution">
    <text evidence="12">The sequence shown here is derived from an EMBL/GenBank/DDBJ whole genome shotgun (WGS) entry which is preliminary data.</text>
</comment>
<dbReference type="InterPro" id="IPR020841">
    <property type="entry name" value="PKS_Beta-ketoAc_synthase_dom"/>
</dbReference>
<dbReference type="PROSITE" id="PS50075">
    <property type="entry name" value="CARRIER"/>
    <property type="match status" value="2"/>
</dbReference>
<dbReference type="InterPro" id="IPR014043">
    <property type="entry name" value="Acyl_transferase_dom"/>
</dbReference>
<reference evidence="12 13" key="1">
    <citation type="submission" date="2019-03" db="EMBL/GenBank/DDBJ databases">
        <title>The genome sequence of a newly discovered highly antifungal drug resistant Aspergillus species, Aspergillus tanneri NIH 1004.</title>
        <authorList>
            <person name="Mounaud S."/>
            <person name="Singh I."/>
            <person name="Joardar V."/>
            <person name="Pakala S."/>
            <person name="Pakala S."/>
            <person name="Venepally P."/>
            <person name="Hoover J."/>
            <person name="Nierman W."/>
            <person name="Chung J."/>
            <person name="Losada L."/>
        </authorList>
    </citation>
    <scope>NUCLEOTIDE SEQUENCE [LARGE SCALE GENOMIC DNA]</scope>
    <source>
        <strain evidence="12 13">NIH1004</strain>
    </source>
</reference>
<dbReference type="SUPFAM" id="SSF51735">
    <property type="entry name" value="NAD(P)-binding Rossmann-fold domains"/>
    <property type="match status" value="1"/>
</dbReference>
<feature type="active site" description="Proton acceptor; for dehydratase activity" evidence="6">
    <location>
        <position position="1315"/>
    </location>
</feature>
<dbReference type="PROSITE" id="PS00012">
    <property type="entry name" value="PHOSPHOPANTETHEINE"/>
    <property type="match status" value="1"/>
</dbReference>
<dbReference type="InterPro" id="IPR050091">
    <property type="entry name" value="PKS_NRPS_Biosynth_Enz"/>
</dbReference>
<dbReference type="InterPro" id="IPR014030">
    <property type="entry name" value="Ketoacyl_synth_N"/>
</dbReference>
<dbReference type="InterPro" id="IPR013120">
    <property type="entry name" value="FAR_NAD-bd"/>
</dbReference>
<dbReference type="STRING" id="1220188.A0A4V3UPG2"/>
<keyword evidence="2" id="KW-0596">Phosphopantetheine</keyword>
<dbReference type="SUPFAM" id="SSF53901">
    <property type="entry name" value="Thiolase-like"/>
    <property type="match status" value="1"/>
</dbReference>
<evidence type="ECO:0000256" key="6">
    <source>
        <dbReference type="PROSITE-ProRule" id="PRU01363"/>
    </source>
</evidence>
<dbReference type="FunFam" id="3.10.129.110:FF:000001">
    <property type="entry name" value="Sterigmatocystin biosynthesis polyketide synthase"/>
    <property type="match status" value="1"/>
</dbReference>
<dbReference type="Gene3D" id="3.40.366.10">
    <property type="entry name" value="Malonyl-Coenzyme A Acyl Carrier Protein, domain 2"/>
    <property type="match status" value="2"/>
</dbReference>
<dbReference type="VEuPathDB" id="FungiDB:EYZ11_005449"/>
<dbReference type="InterPro" id="IPR049900">
    <property type="entry name" value="PKS_mFAS_DH"/>
</dbReference>
<dbReference type="Pfam" id="PF22621">
    <property type="entry name" value="CurL-like_PKS_C"/>
    <property type="match status" value="1"/>
</dbReference>
<feature type="region of interest" description="C-terminal hotdog fold" evidence="6">
    <location>
        <begin position="1442"/>
        <end position="1589"/>
    </location>
</feature>
<dbReference type="PROSITE" id="PS52004">
    <property type="entry name" value="KS3_2"/>
    <property type="match status" value="1"/>
</dbReference>
<dbReference type="Pfam" id="PF00698">
    <property type="entry name" value="Acyl_transf_1"/>
    <property type="match status" value="1"/>
</dbReference>
<dbReference type="GO" id="GO:0006633">
    <property type="term" value="P:fatty acid biosynthetic process"/>
    <property type="evidence" value="ECO:0007669"/>
    <property type="project" value="InterPro"/>
</dbReference>
<dbReference type="InterPro" id="IPR020806">
    <property type="entry name" value="PKS_PP-bd"/>
</dbReference>
<dbReference type="Pfam" id="PF02801">
    <property type="entry name" value="Ketoacyl-synt_C"/>
    <property type="match status" value="1"/>
</dbReference>
<keyword evidence="3" id="KW-0597">Phosphoprotein</keyword>
<evidence type="ECO:0000256" key="4">
    <source>
        <dbReference type="ARBA" id="ARBA00022679"/>
    </source>
</evidence>
<dbReference type="Proteomes" id="UP000308092">
    <property type="component" value="Unassembled WGS sequence"/>
</dbReference>
<evidence type="ECO:0000259" key="9">
    <source>
        <dbReference type="PROSITE" id="PS52004"/>
    </source>
</evidence>
<feature type="compositionally biased region" description="Polar residues" evidence="7">
    <location>
        <begin position="1711"/>
        <end position="1722"/>
    </location>
</feature>
<dbReference type="GO" id="GO:0044550">
    <property type="term" value="P:secondary metabolite biosynthetic process"/>
    <property type="evidence" value="ECO:0007669"/>
    <property type="project" value="TreeGrafter"/>
</dbReference>
<dbReference type="InterPro" id="IPR036291">
    <property type="entry name" value="NAD(P)-bd_dom_sf"/>
</dbReference>
<dbReference type="InterPro" id="IPR018201">
    <property type="entry name" value="Ketoacyl_synth_AS"/>
</dbReference>
<dbReference type="Gene3D" id="3.40.47.10">
    <property type="match status" value="1"/>
</dbReference>